<name>A0A1A0HER4_9ASCO</name>
<evidence type="ECO:0008006" key="4">
    <source>
        <dbReference type="Google" id="ProtNLM"/>
    </source>
</evidence>
<dbReference type="GO" id="GO:0046933">
    <property type="term" value="F:proton-transporting ATP synthase activity, rotational mechanism"/>
    <property type="evidence" value="ECO:0007669"/>
    <property type="project" value="InterPro"/>
</dbReference>
<dbReference type="Gene3D" id="1.10.1620.20">
    <property type="entry name" value="ATP synthase, F1 complex, epsilon subunit superfamily, mitochondrial"/>
    <property type="match status" value="1"/>
</dbReference>
<dbReference type="InterPro" id="IPR036742">
    <property type="entry name" value="ATP_synth_F1_esu_sf_mt"/>
</dbReference>
<keyword evidence="3" id="KW-1185">Reference proteome</keyword>
<dbReference type="CDD" id="cd12153">
    <property type="entry name" value="F1-ATPase_epsilon"/>
    <property type="match status" value="1"/>
</dbReference>
<accession>A0A1A0HER4</accession>
<dbReference type="STRING" id="869754.A0A1A0HER4"/>
<sequence length="60" mass="6427">MSAYKQAGISLNRALAVAAQTVRNSLKAEFKVAAERRGFTEVKVARFENGEAGEAKTLGN</sequence>
<dbReference type="GO" id="GO:0005743">
    <property type="term" value="C:mitochondrial inner membrane"/>
    <property type="evidence" value="ECO:0007669"/>
    <property type="project" value="InterPro"/>
</dbReference>
<dbReference type="GO" id="GO:0045259">
    <property type="term" value="C:proton-transporting ATP synthase complex"/>
    <property type="evidence" value="ECO:0007669"/>
    <property type="project" value="InterPro"/>
</dbReference>
<dbReference type="OrthoDB" id="269124at2759"/>
<comment type="caution">
    <text evidence="2">The sequence shown here is derived from an EMBL/GenBank/DDBJ whole genome shotgun (WGS) entry which is preliminary data.</text>
</comment>
<evidence type="ECO:0000256" key="1">
    <source>
        <dbReference type="ARBA" id="ARBA00009502"/>
    </source>
</evidence>
<dbReference type="AlphaFoldDB" id="A0A1A0HER4"/>
<evidence type="ECO:0000313" key="3">
    <source>
        <dbReference type="Proteomes" id="UP000092555"/>
    </source>
</evidence>
<dbReference type="SUPFAM" id="SSF48690">
    <property type="entry name" value="Epsilon subunit of mitochondrial F1F0-ATP synthase"/>
    <property type="match status" value="1"/>
</dbReference>
<dbReference type="Proteomes" id="UP000092555">
    <property type="component" value="Unassembled WGS sequence"/>
</dbReference>
<reference evidence="2 3" key="1">
    <citation type="submission" date="2016-05" db="EMBL/GenBank/DDBJ databases">
        <title>Comparative genomics of biotechnologically important yeasts.</title>
        <authorList>
            <consortium name="DOE Joint Genome Institute"/>
            <person name="Riley R."/>
            <person name="Haridas S."/>
            <person name="Wolfe K.H."/>
            <person name="Lopes M.R."/>
            <person name="Hittinger C.T."/>
            <person name="Goker M."/>
            <person name="Salamov A."/>
            <person name="Wisecaver J."/>
            <person name="Long T.M."/>
            <person name="Aerts A.L."/>
            <person name="Barry K."/>
            <person name="Choi C."/>
            <person name="Clum A."/>
            <person name="Coughlan A.Y."/>
            <person name="Deshpande S."/>
            <person name="Douglass A.P."/>
            <person name="Hanson S.J."/>
            <person name="Klenk H.-P."/>
            <person name="LaButti K."/>
            <person name="Lapidus A."/>
            <person name="Lindquist E."/>
            <person name="Lipzen A."/>
            <person name="Meier-kolthoff J.P."/>
            <person name="Ohm R.A."/>
            <person name="Otillar R.P."/>
            <person name="Pangilinan J."/>
            <person name="Peng Y."/>
            <person name="Rokas A."/>
            <person name="Rosa C.A."/>
            <person name="Scheuner C."/>
            <person name="Sibirny A.A."/>
            <person name="Slot J.C."/>
            <person name="Stielow J.B."/>
            <person name="Sun H."/>
            <person name="Kurtzman C.P."/>
            <person name="Blackwell M."/>
            <person name="Grigoriev I.V."/>
            <person name="Jeffries T.W."/>
        </authorList>
    </citation>
    <scope>NUCLEOTIDE SEQUENCE [LARGE SCALE GENOMIC DNA]</scope>
    <source>
        <strain evidence="2 3">NRRL YB-4993</strain>
    </source>
</reference>
<dbReference type="GeneID" id="30030253"/>
<protein>
    <recommendedName>
        <fullName evidence="4">Mitochondrial ATP synthase epsilon chain domain-containing protein</fullName>
    </recommendedName>
</protein>
<gene>
    <name evidence="2" type="ORF">METBIDRAFT_40477</name>
</gene>
<organism evidence="2 3">
    <name type="scientific">Metschnikowia bicuspidata var. bicuspidata NRRL YB-4993</name>
    <dbReference type="NCBI Taxonomy" id="869754"/>
    <lineage>
        <taxon>Eukaryota</taxon>
        <taxon>Fungi</taxon>
        <taxon>Dikarya</taxon>
        <taxon>Ascomycota</taxon>
        <taxon>Saccharomycotina</taxon>
        <taxon>Pichiomycetes</taxon>
        <taxon>Metschnikowiaceae</taxon>
        <taxon>Metschnikowia</taxon>
    </lineage>
</organism>
<proteinExistence type="inferred from homology"/>
<comment type="similarity">
    <text evidence="1">Belongs to the eukaryotic ATPase epsilon family.</text>
</comment>
<dbReference type="RefSeq" id="XP_018712987.1">
    <property type="nucleotide sequence ID" value="XM_018857277.1"/>
</dbReference>
<evidence type="ECO:0000313" key="2">
    <source>
        <dbReference type="EMBL" id="OBA22491.1"/>
    </source>
</evidence>
<dbReference type="EMBL" id="LXTC01000002">
    <property type="protein sequence ID" value="OBA22491.1"/>
    <property type="molecule type" value="Genomic_DNA"/>
</dbReference>
<dbReference type="InterPro" id="IPR006721">
    <property type="entry name" value="ATP_synth_F1_esu_mt"/>
</dbReference>
<dbReference type="Pfam" id="PF04627">
    <property type="entry name" value="ATP-synt_Eps"/>
    <property type="match status" value="1"/>
</dbReference>